<dbReference type="InterPro" id="IPR000008">
    <property type="entry name" value="C2_dom"/>
</dbReference>
<reference evidence="12" key="1">
    <citation type="submission" date="2025-08" db="UniProtKB">
        <authorList>
            <consortium name="RefSeq"/>
        </authorList>
    </citation>
    <scope>IDENTIFICATION</scope>
</reference>
<comment type="similarity">
    <text evidence="2">Belongs to the tollip family.</text>
</comment>
<dbReference type="GO" id="GO:0005737">
    <property type="term" value="C:cytoplasm"/>
    <property type="evidence" value="ECO:0007669"/>
    <property type="project" value="UniProtKB-SubCell"/>
</dbReference>
<keyword evidence="7" id="KW-0072">Autophagy</keyword>
<evidence type="ECO:0000256" key="4">
    <source>
        <dbReference type="ARBA" id="ARBA00022588"/>
    </source>
</evidence>
<keyword evidence="5" id="KW-0677">Repeat</keyword>
<evidence type="ECO:0000256" key="8">
    <source>
        <dbReference type="ARBA" id="ARBA00023198"/>
    </source>
</evidence>
<dbReference type="InterPro" id="IPR009060">
    <property type="entry name" value="UBA-like_sf"/>
</dbReference>
<organism evidence="11 12">
    <name type="scientific">Octopus sinensis</name>
    <name type="common">East Asian common octopus</name>
    <dbReference type="NCBI Taxonomy" id="2607531"/>
    <lineage>
        <taxon>Eukaryota</taxon>
        <taxon>Metazoa</taxon>
        <taxon>Spiralia</taxon>
        <taxon>Lophotrochozoa</taxon>
        <taxon>Mollusca</taxon>
        <taxon>Cephalopoda</taxon>
        <taxon>Coleoidea</taxon>
        <taxon>Octopodiformes</taxon>
        <taxon>Octopoda</taxon>
        <taxon>Incirrata</taxon>
        <taxon>Octopodidae</taxon>
        <taxon>Octopus</taxon>
    </lineage>
</organism>
<feature type="domain" description="CUE" evidence="10">
    <location>
        <begin position="235"/>
        <end position="278"/>
    </location>
</feature>
<dbReference type="GO" id="GO:0031624">
    <property type="term" value="F:ubiquitin conjugating enzyme binding"/>
    <property type="evidence" value="ECO:0007669"/>
    <property type="project" value="TreeGrafter"/>
</dbReference>
<proteinExistence type="inferred from homology"/>
<evidence type="ECO:0000259" key="10">
    <source>
        <dbReference type="PROSITE" id="PS51140"/>
    </source>
</evidence>
<dbReference type="InterPro" id="IPR003892">
    <property type="entry name" value="CUE"/>
</dbReference>
<dbReference type="KEGG" id="osn:115223075"/>
<gene>
    <name evidence="12" type="primary">LOC115223075</name>
</gene>
<dbReference type="Gene3D" id="2.60.40.150">
    <property type="entry name" value="C2 domain"/>
    <property type="match status" value="1"/>
</dbReference>
<dbReference type="RefSeq" id="XP_029649349.1">
    <property type="nucleotide sequence ID" value="XM_029793489.2"/>
</dbReference>
<dbReference type="PANTHER" id="PTHR16461:SF5">
    <property type="entry name" value="TOLL-INTERACTING PROTEIN"/>
    <property type="match status" value="1"/>
</dbReference>
<evidence type="ECO:0000256" key="3">
    <source>
        <dbReference type="ARBA" id="ARBA00022490"/>
    </source>
</evidence>
<dbReference type="PROSITE" id="PS51140">
    <property type="entry name" value="CUE"/>
    <property type="match status" value="1"/>
</dbReference>
<dbReference type="Pfam" id="PF02845">
    <property type="entry name" value="CUE"/>
    <property type="match status" value="1"/>
</dbReference>
<evidence type="ECO:0000313" key="12">
    <source>
        <dbReference type="RefSeq" id="XP_029649349.1"/>
    </source>
</evidence>
<dbReference type="GO" id="GO:0006914">
    <property type="term" value="P:autophagy"/>
    <property type="evidence" value="ECO:0007669"/>
    <property type="project" value="UniProtKB-KW"/>
</dbReference>
<dbReference type="AlphaFoldDB" id="A0A6P7TDX4"/>
<keyword evidence="8" id="KW-0395">Inflammatory response</keyword>
<keyword evidence="6" id="KW-0391">Immunity</keyword>
<dbReference type="PANTHER" id="PTHR16461">
    <property type="entry name" value="TOLL-INTERACTING PROTEIN"/>
    <property type="match status" value="1"/>
</dbReference>
<evidence type="ECO:0000256" key="1">
    <source>
        <dbReference type="ARBA" id="ARBA00004496"/>
    </source>
</evidence>
<evidence type="ECO:0000256" key="6">
    <source>
        <dbReference type="ARBA" id="ARBA00022859"/>
    </source>
</evidence>
<dbReference type="Gene3D" id="1.10.8.10">
    <property type="entry name" value="DNA helicase RuvA subunit, C-terminal domain"/>
    <property type="match status" value="1"/>
</dbReference>
<dbReference type="PROSITE" id="PS50004">
    <property type="entry name" value="C2"/>
    <property type="match status" value="1"/>
</dbReference>
<evidence type="ECO:0000256" key="5">
    <source>
        <dbReference type="ARBA" id="ARBA00022737"/>
    </source>
</evidence>
<accession>A0A6P7TDX4</accession>
<keyword evidence="4" id="KW-0399">Innate immunity</keyword>
<dbReference type="CDD" id="cd04016">
    <property type="entry name" value="C2_Tollip"/>
    <property type="match status" value="1"/>
</dbReference>
<comment type="subcellular location">
    <subcellularLocation>
        <location evidence="1">Cytoplasm</location>
    </subcellularLocation>
</comment>
<dbReference type="GO" id="GO:0006511">
    <property type="term" value="P:ubiquitin-dependent protein catabolic process"/>
    <property type="evidence" value="ECO:0007669"/>
    <property type="project" value="TreeGrafter"/>
</dbReference>
<evidence type="ECO:0000256" key="7">
    <source>
        <dbReference type="ARBA" id="ARBA00023006"/>
    </source>
</evidence>
<protein>
    <submittedName>
        <fullName evidence="12">Toll-interacting protein isoform X1</fullName>
    </submittedName>
</protein>
<dbReference type="InterPro" id="IPR035892">
    <property type="entry name" value="C2_domain_sf"/>
</dbReference>
<dbReference type="SMART" id="SM00546">
    <property type="entry name" value="CUE"/>
    <property type="match status" value="1"/>
</dbReference>
<dbReference type="GO" id="GO:0043130">
    <property type="term" value="F:ubiquitin binding"/>
    <property type="evidence" value="ECO:0007669"/>
    <property type="project" value="InterPro"/>
</dbReference>
<keyword evidence="11" id="KW-1185">Reference proteome</keyword>
<keyword evidence="3" id="KW-0963">Cytoplasm</keyword>
<name>A0A6P7TDX4_9MOLL</name>
<dbReference type="SUPFAM" id="SSF49562">
    <property type="entry name" value="C2 domain (Calcium/lipid-binding domain, CaLB)"/>
    <property type="match status" value="1"/>
</dbReference>
<dbReference type="Pfam" id="PF00168">
    <property type="entry name" value="C2"/>
    <property type="match status" value="1"/>
</dbReference>
<evidence type="ECO:0000259" key="9">
    <source>
        <dbReference type="PROSITE" id="PS50004"/>
    </source>
</evidence>
<dbReference type="GO" id="GO:0045087">
    <property type="term" value="P:innate immune response"/>
    <property type="evidence" value="ECO:0007669"/>
    <property type="project" value="UniProtKB-KW"/>
</dbReference>
<sequence length="280" mass="30949">MSTDRRSQVMVGELPDDFLRVSSNPTEQQIAADERVAQILQAQHQAGMSFVAGSVAGRLSIKIVTAQLTKNYGIMKMDPYCRIRVGHAVFETPTSYNGAKLPSWNKCVQCYLPVGVDSMYLEIFDERSFTVDDRIAWCHVTIPQSVLNGDVVDDWYPLSGRQGEEKEGMINLVLSFTPVQNLTMGSFICPQQTMVIPQVVSPGMFYAPMQPVVGGTPVYQTTQLPPAPVQQAPAYTESDVQQMKDMFPGIETNVIQSVFIAQRGNKNAVINSLLSMSSEQ</sequence>
<dbReference type="SUPFAM" id="SSF46934">
    <property type="entry name" value="UBA-like"/>
    <property type="match status" value="1"/>
</dbReference>
<dbReference type="Proteomes" id="UP000515154">
    <property type="component" value="Linkage group LG22"/>
</dbReference>
<evidence type="ECO:0000256" key="2">
    <source>
        <dbReference type="ARBA" id="ARBA00009278"/>
    </source>
</evidence>
<evidence type="ECO:0000313" key="11">
    <source>
        <dbReference type="Proteomes" id="UP000515154"/>
    </source>
</evidence>
<dbReference type="FunFam" id="2.60.40.150:FF:000055">
    <property type="entry name" value="Toll-interacting protein-like Protein"/>
    <property type="match status" value="1"/>
</dbReference>
<dbReference type="FunFam" id="1.10.8.10:FF:000036">
    <property type="entry name" value="Toll-interacting protein-like Protein"/>
    <property type="match status" value="1"/>
</dbReference>
<feature type="domain" description="C2" evidence="9">
    <location>
        <begin position="40"/>
        <end position="156"/>
    </location>
</feature>
<dbReference type="InterPro" id="IPR037301">
    <property type="entry name" value="Tollip_C2"/>
</dbReference>